<dbReference type="GO" id="GO:0000160">
    <property type="term" value="P:phosphorelay signal transduction system"/>
    <property type="evidence" value="ECO:0007669"/>
    <property type="project" value="InterPro"/>
</dbReference>
<dbReference type="CDD" id="cd17535">
    <property type="entry name" value="REC_NarL-like"/>
    <property type="match status" value="1"/>
</dbReference>
<dbReference type="Gene3D" id="3.40.50.2300">
    <property type="match status" value="1"/>
</dbReference>
<protein>
    <submittedName>
        <fullName evidence="8">DNA-binding response regulator</fullName>
    </submittedName>
</protein>
<dbReference type="PROSITE" id="PS50110">
    <property type="entry name" value="RESPONSE_REGULATORY"/>
    <property type="match status" value="1"/>
</dbReference>
<keyword evidence="9" id="KW-1185">Reference proteome</keyword>
<feature type="domain" description="HTH luxR-type" evidence="6">
    <location>
        <begin position="145"/>
        <end position="210"/>
    </location>
</feature>
<organism evidence="8 9">
    <name type="scientific">Paenibacillus nanensis</name>
    <dbReference type="NCBI Taxonomy" id="393251"/>
    <lineage>
        <taxon>Bacteria</taxon>
        <taxon>Bacillati</taxon>
        <taxon>Bacillota</taxon>
        <taxon>Bacilli</taxon>
        <taxon>Bacillales</taxon>
        <taxon>Paenibacillaceae</taxon>
        <taxon>Paenibacillus</taxon>
    </lineage>
</organism>
<dbReference type="AlphaFoldDB" id="A0A3A1UV67"/>
<keyword evidence="1 5" id="KW-0597">Phosphoprotein</keyword>
<evidence type="ECO:0000256" key="1">
    <source>
        <dbReference type="ARBA" id="ARBA00022553"/>
    </source>
</evidence>
<comment type="caution">
    <text evidence="8">The sequence shown here is derived from an EMBL/GenBank/DDBJ whole genome shotgun (WGS) entry which is preliminary data.</text>
</comment>
<proteinExistence type="predicted"/>
<dbReference type="InterPro" id="IPR011006">
    <property type="entry name" value="CheY-like_superfamily"/>
</dbReference>
<dbReference type="GO" id="GO:0006355">
    <property type="term" value="P:regulation of DNA-templated transcription"/>
    <property type="evidence" value="ECO:0007669"/>
    <property type="project" value="InterPro"/>
</dbReference>
<evidence type="ECO:0000313" key="8">
    <source>
        <dbReference type="EMBL" id="RIX52439.1"/>
    </source>
</evidence>
<dbReference type="OrthoDB" id="9780153at2"/>
<keyword evidence="2" id="KW-0805">Transcription regulation</keyword>
<keyword evidence="4" id="KW-0804">Transcription</keyword>
<evidence type="ECO:0000313" key="9">
    <source>
        <dbReference type="Proteomes" id="UP000266482"/>
    </source>
</evidence>
<dbReference type="CDD" id="cd06170">
    <property type="entry name" value="LuxR_C_like"/>
    <property type="match status" value="1"/>
</dbReference>
<dbReference type="PRINTS" id="PR00038">
    <property type="entry name" value="HTHLUXR"/>
</dbReference>
<evidence type="ECO:0000256" key="5">
    <source>
        <dbReference type="PROSITE-ProRule" id="PRU00169"/>
    </source>
</evidence>
<dbReference type="GO" id="GO:0003677">
    <property type="term" value="F:DNA binding"/>
    <property type="evidence" value="ECO:0007669"/>
    <property type="project" value="UniProtKB-KW"/>
</dbReference>
<dbReference type="InterPro" id="IPR000792">
    <property type="entry name" value="Tscrpt_reg_LuxR_C"/>
</dbReference>
<dbReference type="Pfam" id="PF00072">
    <property type="entry name" value="Response_reg"/>
    <property type="match status" value="1"/>
</dbReference>
<dbReference type="PANTHER" id="PTHR43214:SF37">
    <property type="entry name" value="TRANSCRIPTIONAL REGULATORY PROTEIN YDFI"/>
    <property type="match status" value="1"/>
</dbReference>
<dbReference type="PROSITE" id="PS50043">
    <property type="entry name" value="HTH_LUXR_2"/>
    <property type="match status" value="1"/>
</dbReference>
<dbReference type="InterPro" id="IPR039420">
    <property type="entry name" value="WalR-like"/>
</dbReference>
<dbReference type="InterPro" id="IPR016032">
    <property type="entry name" value="Sig_transdc_resp-reg_C-effctor"/>
</dbReference>
<dbReference type="Proteomes" id="UP000266482">
    <property type="component" value="Unassembled WGS sequence"/>
</dbReference>
<name>A0A3A1UV67_9BACL</name>
<feature type="modified residue" description="4-aspartylphosphate" evidence="5">
    <location>
        <position position="55"/>
    </location>
</feature>
<evidence type="ECO:0000259" key="6">
    <source>
        <dbReference type="PROSITE" id="PS50043"/>
    </source>
</evidence>
<evidence type="ECO:0000259" key="7">
    <source>
        <dbReference type="PROSITE" id="PS50110"/>
    </source>
</evidence>
<dbReference type="InterPro" id="IPR001789">
    <property type="entry name" value="Sig_transdc_resp-reg_receiver"/>
</dbReference>
<dbReference type="SUPFAM" id="SSF52172">
    <property type="entry name" value="CheY-like"/>
    <property type="match status" value="1"/>
</dbReference>
<evidence type="ECO:0000256" key="4">
    <source>
        <dbReference type="ARBA" id="ARBA00023163"/>
    </source>
</evidence>
<dbReference type="SMART" id="SM00448">
    <property type="entry name" value="REC"/>
    <property type="match status" value="1"/>
</dbReference>
<feature type="domain" description="Response regulatory" evidence="7">
    <location>
        <begin position="4"/>
        <end position="120"/>
    </location>
</feature>
<dbReference type="RefSeq" id="WP_119600165.1">
    <property type="nucleotide sequence ID" value="NZ_QXQA01000007.1"/>
</dbReference>
<dbReference type="PANTHER" id="PTHR43214">
    <property type="entry name" value="TWO-COMPONENT RESPONSE REGULATOR"/>
    <property type="match status" value="1"/>
</dbReference>
<reference evidence="8 9" key="1">
    <citation type="submission" date="2018-09" db="EMBL/GenBank/DDBJ databases">
        <title>Paenibacillus aracenensis nov. sp. isolated from a cave in southern Spain.</title>
        <authorList>
            <person name="Jurado V."/>
            <person name="Gutierrez-Patricio S."/>
            <person name="Gonzalez-Pimentel J.L."/>
            <person name="Miller A.Z."/>
            <person name="Laiz L."/>
            <person name="Saiz-Jimenez C."/>
        </authorList>
    </citation>
    <scope>NUCLEOTIDE SEQUENCE [LARGE SCALE GENOMIC DNA]</scope>
    <source>
        <strain evidence="8 9">DSM 22867</strain>
    </source>
</reference>
<evidence type="ECO:0000256" key="3">
    <source>
        <dbReference type="ARBA" id="ARBA00023125"/>
    </source>
</evidence>
<dbReference type="SMART" id="SM00421">
    <property type="entry name" value="HTH_LUXR"/>
    <property type="match status" value="1"/>
</dbReference>
<dbReference type="PROSITE" id="PS00622">
    <property type="entry name" value="HTH_LUXR_1"/>
    <property type="match status" value="1"/>
</dbReference>
<gene>
    <name evidence="8" type="ORF">D3P08_13270</name>
</gene>
<accession>A0A3A1UV67</accession>
<dbReference type="SUPFAM" id="SSF46894">
    <property type="entry name" value="C-terminal effector domain of the bipartite response regulators"/>
    <property type="match status" value="1"/>
</dbReference>
<dbReference type="EMBL" id="QXQA01000007">
    <property type="protein sequence ID" value="RIX52439.1"/>
    <property type="molecule type" value="Genomic_DNA"/>
</dbReference>
<sequence length="214" mass="23706">MTKQILIVDDHLLVREGLRLIIESNDAYQIAGEAENGEEALRLVDQLQPDLILMDLNMPVMTGLETMKRLRDKKIEIPVVILTTYNEDDYMMQGLALGAKGYLLKDASRATLFHTLESALRGETLLQPDVVEKVFASRQAPVQASKSGLPDLSEKEKLVLQAAARGYRSKEIAFDLGISERTVKAHLTSIYNKLGVDSRPGAVAMAIEHGLIHL</sequence>
<dbReference type="InterPro" id="IPR058245">
    <property type="entry name" value="NreC/VraR/RcsB-like_REC"/>
</dbReference>
<dbReference type="Pfam" id="PF00196">
    <property type="entry name" value="GerE"/>
    <property type="match status" value="1"/>
</dbReference>
<evidence type="ECO:0000256" key="2">
    <source>
        <dbReference type="ARBA" id="ARBA00023015"/>
    </source>
</evidence>
<keyword evidence="3 8" id="KW-0238">DNA-binding</keyword>